<feature type="region of interest" description="Disordered" evidence="1">
    <location>
        <begin position="16"/>
        <end position="43"/>
    </location>
</feature>
<reference evidence="2" key="1">
    <citation type="submission" date="2021-06" db="EMBL/GenBank/DDBJ databases">
        <authorList>
            <person name="Kallberg Y."/>
            <person name="Tangrot J."/>
            <person name="Rosling A."/>
        </authorList>
    </citation>
    <scope>NUCLEOTIDE SEQUENCE</scope>
    <source>
        <strain evidence="2">IA702</strain>
    </source>
</reference>
<dbReference type="Proteomes" id="UP000789572">
    <property type="component" value="Unassembled WGS sequence"/>
</dbReference>
<evidence type="ECO:0000313" key="2">
    <source>
        <dbReference type="EMBL" id="CAG8676515.1"/>
    </source>
</evidence>
<proteinExistence type="predicted"/>
<organism evidence="2 3">
    <name type="scientific">Paraglomus occultum</name>
    <dbReference type="NCBI Taxonomy" id="144539"/>
    <lineage>
        <taxon>Eukaryota</taxon>
        <taxon>Fungi</taxon>
        <taxon>Fungi incertae sedis</taxon>
        <taxon>Mucoromycota</taxon>
        <taxon>Glomeromycotina</taxon>
        <taxon>Glomeromycetes</taxon>
        <taxon>Paraglomerales</taxon>
        <taxon>Paraglomeraceae</taxon>
        <taxon>Paraglomus</taxon>
    </lineage>
</organism>
<evidence type="ECO:0000313" key="3">
    <source>
        <dbReference type="Proteomes" id="UP000789572"/>
    </source>
</evidence>
<dbReference type="EMBL" id="CAJVPJ010007605">
    <property type="protein sequence ID" value="CAG8676515.1"/>
    <property type="molecule type" value="Genomic_DNA"/>
</dbReference>
<gene>
    <name evidence="2" type="ORF">POCULU_LOCUS11260</name>
</gene>
<keyword evidence="3" id="KW-1185">Reference proteome</keyword>
<feature type="compositionally biased region" description="Basic and acidic residues" evidence="1">
    <location>
        <begin position="73"/>
        <end position="83"/>
    </location>
</feature>
<feature type="region of interest" description="Disordered" evidence="1">
    <location>
        <begin position="60"/>
        <end position="83"/>
    </location>
</feature>
<name>A0A9N9EGV6_9GLOM</name>
<protein>
    <submittedName>
        <fullName evidence="2">2655_t:CDS:1</fullName>
    </submittedName>
</protein>
<sequence>IAVFLLRLDQIGLVDPVSDCSKNDPRPQSHGLVDPSQTAENDCRPQSRGLVLQISAMTKNKPPTSRTLDPEMGSEKFLKPIQI</sequence>
<dbReference type="AlphaFoldDB" id="A0A9N9EGV6"/>
<accession>A0A9N9EGV6</accession>
<comment type="caution">
    <text evidence="2">The sequence shown here is derived from an EMBL/GenBank/DDBJ whole genome shotgun (WGS) entry which is preliminary data.</text>
</comment>
<evidence type="ECO:0000256" key="1">
    <source>
        <dbReference type="SAM" id="MobiDB-lite"/>
    </source>
</evidence>
<feature type="non-terminal residue" evidence="2">
    <location>
        <position position="83"/>
    </location>
</feature>